<accession>A0A6G0WC38</accession>
<dbReference type="VEuPathDB" id="FungiDB:AeMF1_012476"/>
<name>A0A6G0WC38_9STRA</name>
<dbReference type="InterPro" id="IPR056866">
    <property type="entry name" value="Znf_WRKY19"/>
</dbReference>
<reference evidence="2 3" key="1">
    <citation type="submission" date="2019-07" db="EMBL/GenBank/DDBJ databases">
        <title>Genomics analysis of Aphanomyces spp. identifies a new class of oomycete effector associated with host adaptation.</title>
        <authorList>
            <person name="Gaulin E."/>
        </authorList>
    </citation>
    <scope>NUCLEOTIDE SEQUENCE [LARGE SCALE GENOMIC DNA]</scope>
    <source>
        <strain evidence="2 3">ATCC 201684</strain>
    </source>
</reference>
<dbReference type="Pfam" id="PF24906">
    <property type="entry name" value="Zf_WRKY19"/>
    <property type="match status" value="1"/>
</dbReference>
<feature type="domain" description="WRKY19-like zinc finger" evidence="1">
    <location>
        <begin position="111"/>
        <end position="134"/>
    </location>
</feature>
<evidence type="ECO:0000313" key="3">
    <source>
        <dbReference type="Proteomes" id="UP000481153"/>
    </source>
</evidence>
<evidence type="ECO:0000259" key="1">
    <source>
        <dbReference type="Pfam" id="PF24906"/>
    </source>
</evidence>
<evidence type="ECO:0000313" key="2">
    <source>
        <dbReference type="EMBL" id="KAF0723836.1"/>
    </source>
</evidence>
<dbReference type="PANTHER" id="PTHR31827:SF1">
    <property type="entry name" value="EMB|CAB89363.1"/>
    <property type="match status" value="1"/>
</dbReference>
<dbReference type="PANTHER" id="PTHR31827">
    <property type="entry name" value="EMB|CAB89363.1"/>
    <property type="match status" value="1"/>
</dbReference>
<protein>
    <recommendedName>
        <fullName evidence="1">WRKY19-like zinc finger domain-containing protein</fullName>
    </recommendedName>
</protein>
<comment type="caution">
    <text evidence="2">The sequence shown here is derived from an EMBL/GenBank/DDBJ whole genome shotgun (WGS) entry which is preliminary data.</text>
</comment>
<proteinExistence type="predicted"/>
<dbReference type="EMBL" id="VJMJ01000294">
    <property type="protein sequence ID" value="KAF0723836.1"/>
    <property type="molecule type" value="Genomic_DNA"/>
</dbReference>
<gene>
    <name evidence="2" type="ORF">Ae201684_017331</name>
</gene>
<dbReference type="Proteomes" id="UP000481153">
    <property type="component" value="Unassembled WGS sequence"/>
</dbReference>
<dbReference type="AlphaFoldDB" id="A0A6G0WC38"/>
<keyword evidence="3" id="KW-1185">Reference proteome</keyword>
<organism evidence="2 3">
    <name type="scientific">Aphanomyces euteiches</name>
    <dbReference type="NCBI Taxonomy" id="100861"/>
    <lineage>
        <taxon>Eukaryota</taxon>
        <taxon>Sar</taxon>
        <taxon>Stramenopiles</taxon>
        <taxon>Oomycota</taxon>
        <taxon>Saprolegniomycetes</taxon>
        <taxon>Saprolegniales</taxon>
        <taxon>Verrucalvaceae</taxon>
        <taxon>Aphanomyces</taxon>
    </lineage>
</organism>
<sequence>MPLVDLDIKVLLNPADEYEVEPIDPRLSLAFVCNTTRIEAFCSALFVESSKKCLDQHEALKSPRTCSFPNCSNKVKRDGVCWRHGGFRYCTIDGCANRLKARGLCWRHGGGKPCKTLNCSKTALRFGHCWAHGGGKRCQVDGCARPAYKRNDDKCDLHSAISQSSKIVMC</sequence>